<dbReference type="SUPFAM" id="SSF52972">
    <property type="entry name" value="ITPase-like"/>
    <property type="match status" value="1"/>
</dbReference>
<dbReference type="NCBIfam" id="NF011398">
    <property type="entry name" value="PRK14823.1"/>
    <property type="match status" value="1"/>
</dbReference>
<evidence type="ECO:0000256" key="6">
    <source>
        <dbReference type="ARBA" id="ARBA00022842"/>
    </source>
</evidence>
<dbReference type="EC" id="3.6.1.66" evidence="10"/>
<comment type="caution">
    <text evidence="12">The sequence shown here is derived from an EMBL/GenBank/DDBJ whole genome shotgun (WGS) entry which is preliminary data.</text>
</comment>
<dbReference type="NCBIfam" id="TIGR00042">
    <property type="entry name" value="RdgB/HAM1 family non-canonical purine NTP pyrophosphatase"/>
    <property type="match status" value="1"/>
</dbReference>
<dbReference type="AlphaFoldDB" id="A0A3D6BRZ9"/>
<name>A0A3D6BRZ9_9FLAO</name>
<reference evidence="12 13" key="1">
    <citation type="journal article" date="2018" name="Nat. Biotechnol.">
        <title>A standardized bacterial taxonomy based on genome phylogeny substantially revises the tree of life.</title>
        <authorList>
            <person name="Parks D.H."/>
            <person name="Chuvochina M."/>
            <person name="Waite D.W."/>
            <person name="Rinke C."/>
            <person name="Skarshewski A."/>
            <person name="Chaumeil P.A."/>
            <person name="Hugenholtz P."/>
        </authorList>
    </citation>
    <scope>NUCLEOTIDE SEQUENCE [LARGE SCALE GENOMIC DNA]</scope>
    <source>
        <strain evidence="12">UBA10227</strain>
    </source>
</reference>
<protein>
    <recommendedName>
        <fullName evidence="10">dITP/XTP pyrophosphatase</fullName>
        <ecNumber evidence="10">3.6.1.66</ecNumber>
    </recommendedName>
    <alternativeName>
        <fullName evidence="10">Non-canonical purine NTP pyrophosphatase</fullName>
    </alternativeName>
    <alternativeName>
        <fullName evidence="10">Non-standard purine NTP pyrophosphatase</fullName>
    </alternativeName>
    <alternativeName>
        <fullName evidence="10">Nucleoside-triphosphate diphosphatase</fullName>
    </alternativeName>
    <alternativeName>
        <fullName evidence="10">Nucleoside-triphosphate pyrophosphatase</fullName>
        <shortName evidence="10">NTPase</shortName>
    </alternativeName>
</protein>
<feature type="binding site" evidence="10">
    <location>
        <position position="171"/>
    </location>
    <ligand>
        <name>substrate</name>
    </ligand>
</feature>
<comment type="catalytic activity">
    <reaction evidence="9 10">
        <text>XTP + H2O = XMP + diphosphate + H(+)</text>
        <dbReference type="Rhea" id="RHEA:28610"/>
        <dbReference type="ChEBI" id="CHEBI:15377"/>
        <dbReference type="ChEBI" id="CHEBI:15378"/>
        <dbReference type="ChEBI" id="CHEBI:33019"/>
        <dbReference type="ChEBI" id="CHEBI:57464"/>
        <dbReference type="ChEBI" id="CHEBI:61314"/>
        <dbReference type="EC" id="3.6.1.66"/>
    </reaction>
</comment>
<feature type="binding site" evidence="10">
    <location>
        <begin position="148"/>
        <end position="151"/>
    </location>
    <ligand>
        <name>substrate</name>
    </ligand>
</feature>
<evidence type="ECO:0000256" key="2">
    <source>
        <dbReference type="ARBA" id="ARBA00011738"/>
    </source>
</evidence>
<dbReference type="GO" id="GO:0036220">
    <property type="term" value="F:ITP diphosphatase activity"/>
    <property type="evidence" value="ECO:0007669"/>
    <property type="project" value="UniProtKB-UniRule"/>
</dbReference>
<feature type="binding site" evidence="10">
    <location>
        <begin position="176"/>
        <end position="177"/>
    </location>
    <ligand>
        <name>substrate</name>
    </ligand>
</feature>
<keyword evidence="6 10" id="KW-0460">Magnesium</keyword>
<evidence type="ECO:0000256" key="7">
    <source>
        <dbReference type="ARBA" id="ARBA00023080"/>
    </source>
</evidence>
<dbReference type="Pfam" id="PF01725">
    <property type="entry name" value="Ham1p_like"/>
    <property type="match status" value="1"/>
</dbReference>
<evidence type="ECO:0000256" key="1">
    <source>
        <dbReference type="ARBA" id="ARBA00008023"/>
    </source>
</evidence>
<dbReference type="GO" id="GO:0036222">
    <property type="term" value="F:XTP diphosphatase activity"/>
    <property type="evidence" value="ECO:0007669"/>
    <property type="project" value="UniProtKB-UniRule"/>
</dbReference>
<dbReference type="InterPro" id="IPR020922">
    <property type="entry name" value="dITP/XTP_pyrophosphatase"/>
</dbReference>
<dbReference type="GO" id="GO:0000166">
    <property type="term" value="F:nucleotide binding"/>
    <property type="evidence" value="ECO:0007669"/>
    <property type="project" value="UniProtKB-KW"/>
</dbReference>
<evidence type="ECO:0000256" key="10">
    <source>
        <dbReference type="HAMAP-Rule" id="MF_01405"/>
    </source>
</evidence>
<comment type="caution">
    <text evidence="10">Lacks conserved residue(s) required for the propagation of feature annotation.</text>
</comment>
<dbReference type="PANTHER" id="PTHR11067">
    <property type="entry name" value="INOSINE TRIPHOSPHATE PYROPHOSPHATASE/HAM1 PROTEIN"/>
    <property type="match status" value="1"/>
</dbReference>
<organism evidence="12 13">
    <name type="scientific">Xanthomarina gelatinilytica</name>
    <dbReference type="NCBI Taxonomy" id="1137281"/>
    <lineage>
        <taxon>Bacteria</taxon>
        <taxon>Pseudomonadati</taxon>
        <taxon>Bacteroidota</taxon>
        <taxon>Flavobacteriia</taxon>
        <taxon>Flavobacteriales</taxon>
        <taxon>Flavobacteriaceae</taxon>
        <taxon>Xanthomarina</taxon>
    </lineage>
</organism>
<dbReference type="GO" id="GO:0009117">
    <property type="term" value="P:nucleotide metabolic process"/>
    <property type="evidence" value="ECO:0007669"/>
    <property type="project" value="UniProtKB-KW"/>
</dbReference>
<evidence type="ECO:0000256" key="11">
    <source>
        <dbReference type="RuleBase" id="RU003781"/>
    </source>
</evidence>
<keyword evidence="4 10" id="KW-0547">Nucleotide-binding</keyword>
<dbReference type="GO" id="GO:0035870">
    <property type="term" value="F:dITP diphosphatase activity"/>
    <property type="evidence" value="ECO:0007669"/>
    <property type="project" value="UniProtKB-UniRule"/>
</dbReference>
<feature type="binding site" evidence="10">
    <location>
        <position position="68"/>
    </location>
    <ligand>
        <name>Mg(2+)</name>
        <dbReference type="ChEBI" id="CHEBI:18420"/>
    </ligand>
</feature>
<dbReference type="Proteomes" id="UP000263268">
    <property type="component" value="Unassembled WGS sequence"/>
</dbReference>
<feature type="active site" description="Proton acceptor" evidence="10">
    <location>
        <position position="68"/>
    </location>
</feature>
<dbReference type="InterPro" id="IPR029001">
    <property type="entry name" value="ITPase-like_fam"/>
</dbReference>
<evidence type="ECO:0000313" key="13">
    <source>
        <dbReference type="Proteomes" id="UP000263268"/>
    </source>
</evidence>
<evidence type="ECO:0000256" key="3">
    <source>
        <dbReference type="ARBA" id="ARBA00022723"/>
    </source>
</evidence>
<evidence type="ECO:0000256" key="5">
    <source>
        <dbReference type="ARBA" id="ARBA00022801"/>
    </source>
</evidence>
<dbReference type="InterPro" id="IPR002637">
    <property type="entry name" value="RdgB/HAM1"/>
</dbReference>
<keyword evidence="7 10" id="KW-0546">Nucleotide metabolism</keyword>
<dbReference type="CDD" id="cd00515">
    <property type="entry name" value="HAM1"/>
    <property type="match status" value="1"/>
</dbReference>
<dbReference type="Gene3D" id="3.90.950.10">
    <property type="match status" value="1"/>
</dbReference>
<dbReference type="RefSeq" id="WP_417858551.1">
    <property type="nucleotide sequence ID" value="NZ_JBLXEA010000003.1"/>
</dbReference>
<comment type="subunit">
    <text evidence="2 10">Homodimer.</text>
</comment>
<comment type="function">
    <text evidence="10">Pyrophosphatase that catalyzes the hydrolysis of nucleoside triphosphates to their monophosphate derivatives, with a high preference for the non-canonical purine nucleotides XTP (xanthosine triphosphate), dITP (deoxyinosine triphosphate) and ITP. Seems to function as a house-cleaning enzyme that removes non-canonical purine nucleotides from the nucleotide pool, thus preventing their incorporation into DNA/RNA and avoiding chromosomal lesions.</text>
</comment>
<evidence type="ECO:0000256" key="8">
    <source>
        <dbReference type="ARBA" id="ARBA00051875"/>
    </source>
</evidence>
<keyword evidence="3 10" id="KW-0479">Metal-binding</keyword>
<comment type="cofactor">
    <cofactor evidence="10">
        <name>Mg(2+)</name>
        <dbReference type="ChEBI" id="CHEBI:18420"/>
    </cofactor>
    <text evidence="10">Binds 1 Mg(2+) ion per subunit.</text>
</comment>
<dbReference type="GO" id="GO:0005829">
    <property type="term" value="C:cytosol"/>
    <property type="evidence" value="ECO:0007669"/>
    <property type="project" value="TreeGrafter"/>
</dbReference>
<feature type="binding site" evidence="10">
    <location>
        <position position="69"/>
    </location>
    <ligand>
        <name>substrate</name>
    </ligand>
</feature>
<comment type="catalytic activity">
    <reaction evidence="8 10">
        <text>dITP + H2O = dIMP + diphosphate + H(+)</text>
        <dbReference type="Rhea" id="RHEA:28342"/>
        <dbReference type="ChEBI" id="CHEBI:15377"/>
        <dbReference type="ChEBI" id="CHEBI:15378"/>
        <dbReference type="ChEBI" id="CHEBI:33019"/>
        <dbReference type="ChEBI" id="CHEBI:61194"/>
        <dbReference type="ChEBI" id="CHEBI:61382"/>
        <dbReference type="EC" id="3.6.1.66"/>
    </reaction>
</comment>
<feature type="binding site" evidence="10">
    <location>
        <begin position="7"/>
        <end position="12"/>
    </location>
    <ligand>
        <name>substrate</name>
    </ligand>
</feature>
<dbReference type="PANTHER" id="PTHR11067:SF9">
    <property type="entry name" value="INOSINE TRIPHOSPHATE PYROPHOSPHATASE"/>
    <property type="match status" value="1"/>
</dbReference>
<evidence type="ECO:0000313" key="12">
    <source>
        <dbReference type="EMBL" id="HCY81407.1"/>
    </source>
</evidence>
<dbReference type="GO" id="GO:0046872">
    <property type="term" value="F:metal ion binding"/>
    <property type="evidence" value="ECO:0007669"/>
    <property type="project" value="UniProtKB-KW"/>
</dbReference>
<evidence type="ECO:0000256" key="9">
    <source>
        <dbReference type="ARBA" id="ARBA00052017"/>
    </source>
</evidence>
<comment type="catalytic activity">
    <reaction evidence="10">
        <text>ITP + H2O = IMP + diphosphate + H(+)</text>
        <dbReference type="Rhea" id="RHEA:29399"/>
        <dbReference type="ChEBI" id="CHEBI:15377"/>
        <dbReference type="ChEBI" id="CHEBI:15378"/>
        <dbReference type="ChEBI" id="CHEBI:33019"/>
        <dbReference type="ChEBI" id="CHEBI:58053"/>
        <dbReference type="ChEBI" id="CHEBI:61402"/>
        <dbReference type="EC" id="3.6.1.66"/>
    </reaction>
</comment>
<dbReference type="GO" id="GO:0009146">
    <property type="term" value="P:purine nucleoside triphosphate catabolic process"/>
    <property type="evidence" value="ECO:0007669"/>
    <property type="project" value="UniProtKB-UniRule"/>
</dbReference>
<proteinExistence type="inferred from homology"/>
<dbReference type="EMBL" id="DPRK01000119">
    <property type="protein sequence ID" value="HCY81407.1"/>
    <property type="molecule type" value="Genomic_DNA"/>
</dbReference>
<sequence length="196" mass="21859">MQLVFATNNLNKLKEVQVLIPASIKLLSLKDIGCLEDIPETQNTIEGNAIQKAEYIKLHYGYNCFADDTGLEVSILHGEPGVYSARYAGPQRDADDNMNLLLEKLKDKTNRQAQFKTVIALHLDGELKTFTGICKGNITKEKHGEHGFGYDPIFKAEGNTKTFAELSLEEKNQIGHRGKAVGQLVDYLNTLTNQYT</sequence>
<keyword evidence="5 10" id="KW-0378">Hydrolase</keyword>
<dbReference type="GO" id="GO:0017111">
    <property type="term" value="F:ribonucleoside triphosphate phosphatase activity"/>
    <property type="evidence" value="ECO:0007669"/>
    <property type="project" value="InterPro"/>
</dbReference>
<evidence type="ECO:0000256" key="4">
    <source>
        <dbReference type="ARBA" id="ARBA00022741"/>
    </source>
</evidence>
<accession>A0A3D6BRZ9</accession>
<dbReference type="FunFam" id="3.90.950.10:FF:000001">
    <property type="entry name" value="dITP/XTP pyrophosphatase"/>
    <property type="match status" value="1"/>
</dbReference>
<dbReference type="HAMAP" id="MF_01405">
    <property type="entry name" value="Non_canon_purine_NTPase"/>
    <property type="match status" value="1"/>
</dbReference>
<comment type="similarity">
    <text evidence="1 10 11">Belongs to the HAM1 NTPase family.</text>
</comment>
<gene>
    <name evidence="12" type="ORF">DHV22_07305</name>
</gene>